<reference evidence="3" key="2">
    <citation type="submission" date="2025-08" db="UniProtKB">
        <authorList>
            <consortium name="Ensembl"/>
        </authorList>
    </citation>
    <scope>IDENTIFICATION</scope>
</reference>
<dbReference type="Gene3D" id="2.60.40.10">
    <property type="entry name" value="Immunoglobulins"/>
    <property type="match status" value="1"/>
</dbReference>
<dbReference type="AlphaFoldDB" id="G3VCJ9"/>
<evidence type="ECO:0000256" key="1">
    <source>
        <dbReference type="SAM" id="Phobius"/>
    </source>
</evidence>
<dbReference type="eggNOG" id="ENOG502SA5D">
    <property type="taxonomic scope" value="Eukaryota"/>
</dbReference>
<dbReference type="STRING" id="9305.ENSSHAP00000000903"/>
<name>G3VCJ9_SARHA</name>
<dbReference type="Pfam" id="PF07654">
    <property type="entry name" value="C1-set"/>
    <property type="match status" value="1"/>
</dbReference>
<reference evidence="3" key="3">
    <citation type="submission" date="2025-09" db="UniProtKB">
        <authorList>
            <consortium name="Ensembl"/>
        </authorList>
    </citation>
    <scope>IDENTIFICATION</scope>
</reference>
<dbReference type="GeneTree" id="ENSGT01020000230916"/>
<dbReference type="InterPro" id="IPR013783">
    <property type="entry name" value="Ig-like_fold"/>
</dbReference>
<protein>
    <recommendedName>
        <fullName evidence="2">Immunoglobulin C1-set domain-containing protein</fullName>
    </recommendedName>
</protein>
<organism evidence="3 4">
    <name type="scientific">Sarcophilus harrisii</name>
    <name type="common">Tasmanian devil</name>
    <name type="synonym">Sarcophilus laniarius</name>
    <dbReference type="NCBI Taxonomy" id="9305"/>
    <lineage>
        <taxon>Eukaryota</taxon>
        <taxon>Metazoa</taxon>
        <taxon>Chordata</taxon>
        <taxon>Craniata</taxon>
        <taxon>Vertebrata</taxon>
        <taxon>Euteleostomi</taxon>
        <taxon>Mammalia</taxon>
        <taxon>Metatheria</taxon>
        <taxon>Dasyuromorphia</taxon>
        <taxon>Dasyuridae</taxon>
        <taxon>Sarcophilus</taxon>
    </lineage>
</organism>
<keyword evidence="1" id="KW-0472">Membrane</keyword>
<dbReference type="Proteomes" id="UP000007648">
    <property type="component" value="Unassembled WGS sequence"/>
</dbReference>
<evidence type="ECO:0000313" key="3">
    <source>
        <dbReference type="Ensembl" id="ENSSHAP00000000903.2"/>
    </source>
</evidence>
<dbReference type="InterPro" id="IPR036179">
    <property type="entry name" value="Ig-like_dom_sf"/>
</dbReference>
<keyword evidence="1" id="KW-1133">Transmembrane helix</keyword>
<evidence type="ECO:0000313" key="4">
    <source>
        <dbReference type="Proteomes" id="UP000007648"/>
    </source>
</evidence>
<feature type="transmembrane region" description="Helical" evidence="1">
    <location>
        <begin position="127"/>
        <end position="153"/>
    </location>
</feature>
<dbReference type="Ensembl" id="ENSSHAT00000000914.2">
    <property type="protein sequence ID" value="ENSSHAP00000000903.2"/>
    <property type="gene ID" value="ENSSHAG00000000808.2"/>
</dbReference>
<sequence length="155" mass="16757">LGNPLSPSVFLVKSQDAMACLIRNFYPKEIHVSLASSRALISAQTHTLGPMANGNYNAIQVGRVGEDDTVTCSVKYFGKEINVSHKPAKGYPNAEDPMRPDSAIASGQKLSCSEQDLMEGPEQGNKLLFDVLVLRLLFMKTVAINVLFGAIALSF</sequence>
<dbReference type="FunFam" id="2.60.40.10:FF:001810">
    <property type="entry name" value="T cell receptor delta constant"/>
    <property type="match status" value="1"/>
</dbReference>
<dbReference type="HOGENOM" id="CLU_083214_0_0_1"/>
<accession>G3VCJ9</accession>
<keyword evidence="1" id="KW-0812">Transmembrane</keyword>
<dbReference type="InParanoid" id="G3VCJ9"/>
<evidence type="ECO:0000259" key="2">
    <source>
        <dbReference type="Pfam" id="PF07654"/>
    </source>
</evidence>
<dbReference type="InterPro" id="IPR003597">
    <property type="entry name" value="Ig_C1-set"/>
</dbReference>
<keyword evidence="4" id="KW-1185">Reference proteome</keyword>
<feature type="domain" description="Immunoglobulin C1-set" evidence="2">
    <location>
        <begin position="12"/>
        <end position="76"/>
    </location>
</feature>
<reference evidence="3 4" key="1">
    <citation type="journal article" date="2011" name="Proc. Natl. Acad. Sci. U.S.A.">
        <title>Genetic diversity and population structure of the endangered marsupial Sarcophilus harrisii (Tasmanian devil).</title>
        <authorList>
            <person name="Miller W."/>
            <person name="Hayes V.M."/>
            <person name="Ratan A."/>
            <person name="Petersen D.C."/>
            <person name="Wittekindt N.E."/>
            <person name="Miller J."/>
            <person name="Walenz B."/>
            <person name="Knight J."/>
            <person name="Qi J."/>
            <person name="Zhao F."/>
            <person name="Wang Q."/>
            <person name="Bedoya-Reina O.C."/>
            <person name="Katiyar N."/>
            <person name="Tomsho L.P."/>
            <person name="Kasson L.M."/>
            <person name="Hardie R.A."/>
            <person name="Woodbridge P."/>
            <person name="Tindall E.A."/>
            <person name="Bertelsen M.F."/>
            <person name="Dixon D."/>
            <person name="Pyecroft S."/>
            <person name="Helgen K.M."/>
            <person name="Lesk A.M."/>
            <person name="Pringle T.H."/>
            <person name="Patterson N."/>
            <person name="Zhang Y."/>
            <person name="Kreiss A."/>
            <person name="Woods G.M."/>
            <person name="Jones M.E."/>
            <person name="Schuster S.C."/>
        </authorList>
    </citation>
    <scope>NUCLEOTIDE SEQUENCE [LARGE SCALE GENOMIC DNA]</scope>
</reference>
<dbReference type="SUPFAM" id="SSF48726">
    <property type="entry name" value="Immunoglobulin"/>
    <property type="match status" value="1"/>
</dbReference>
<proteinExistence type="predicted"/>